<comment type="caution">
    <text evidence="4">The sequence shown here is derived from an EMBL/GenBank/DDBJ whole genome shotgun (WGS) entry which is preliminary data.</text>
</comment>
<dbReference type="GO" id="GO:0034213">
    <property type="term" value="P:quinolinate catabolic process"/>
    <property type="evidence" value="ECO:0007669"/>
    <property type="project" value="TreeGrafter"/>
</dbReference>
<proteinExistence type="inferred from homology"/>
<dbReference type="InterPro" id="IPR002638">
    <property type="entry name" value="Quinolinate_PRibosylTrfase_C"/>
</dbReference>
<dbReference type="InterPro" id="IPR036068">
    <property type="entry name" value="Nicotinate_pribotase-like_C"/>
</dbReference>
<accession>A0A4R5QAK0</accession>
<evidence type="ECO:0000256" key="2">
    <source>
        <dbReference type="ARBA" id="ARBA00022676"/>
    </source>
</evidence>
<dbReference type="GO" id="GO:0004514">
    <property type="term" value="F:nicotinate-nucleotide diphosphorylase (carboxylating) activity"/>
    <property type="evidence" value="ECO:0007669"/>
    <property type="project" value="InterPro"/>
</dbReference>
<protein>
    <submittedName>
        <fullName evidence="4">ModD protein</fullName>
    </submittedName>
</protein>
<dbReference type="Gene3D" id="3.20.20.70">
    <property type="entry name" value="Aldolase class I"/>
    <property type="match status" value="1"/>
</dbReference>
<dbReference type="SUPFAM" id="SSF51690">
    <property type="entry name" value="Nicotinate/Quinolinate PRTase C-terminal domain-like"/>
    <property type="match status" value="1"/>
</dbReference>
<dbReference type="InterPro" id="IPR037128">
    <property type="entry name" value="Quinolinate_PRibosylTase_N_sf"/>
</dbReference>
<dbReference type="InterPro" id="IPR013785">
    <property type="entry name" value="Aldolase_TIM"/>
</dbReference>
<comment type="similarity">
    <text evidence="1">Belongs to the NadC/ModD family.</text>
</comment>
<dbReference type="Proteomes" id="UP000295096">
    <property type="component" value="Unassembled WGS sequence"/>
</dbReference>
<dbReference type="PANTHER" id="PTHR32179:SF4">
    <property type="entry name" value="PYROPHOSPHORYLASE MODD-RELATED"/>
    <property type="match status" value="1"/>
</dbReference>
<feature type="domain" description="Quinolinate phosphoribosyl transferase C-terminal" evidence="3">
    <location>
        <begin position="66"/>
        <end position="235"/>
    </location>
</feature>
<dbReference type="PANTHER" id="PTHR32179">
    <property type="entry name" value="NICOTINATE-NUCLEOTIDE PYROPHOSPHORYLASE [CARBOXYLATING]"/>
    <property type="match status" value="1"/>
</dbReference>
<dbReference type="RefSeq" id="WP_133291809.1">
    <property type="nucleotide sequence ID" value="NZ_SMSJ01000068.1"/>
</dbReference>
<gene>
    <name evidence="4" type="ORF">E2C06_27630</name>
</gene>
<keyword evidence="5" id="KW-1185">Reference proteome</keyword>
<evidence type="ECO:0000259" key="3">
    <source>
        <dbReference type="Pfam" id="PF01729"/>
    </source>
</evidence>
<dbReference type="OrthoDB" id="8216773at2"/>
<evidence type="ECO:0000313" key="5">
    <source>
        <dbReference type="Proteomes" id="UP000295096"/>
    </source>
</evidence>
<dbReference type="AlphaFoldDB" id="A0A4R5QAK0"/>
<dbReference type="Pfam" id="PF01729">
    <property type="entry name" value="QRPTase_C"/>
    <property type="match status" value="1"/>
</dbReference>
<name>A0A4R5QAK0_9PROT</name>
<dbReference type="InterPro" id="IPR027277">
    <property type="entry name" value="NadC/ModD"/>
</dbReference>
<keyword evidence="2" id="KW-0328">Glycosyltransferase</keyword>
<dbReference type="GO" id="GO:0009435">
    <property type="term" value="P:NAD+ biosynthetic process"/>
    <property type="evidence" value="ECO:0007669"/>
    <property type="project" value="InterPro"/>
</dbReference>
<dbReference type="EMBL" id="SMSJ01000068">
    <property type="protein sequence ID" value="TDH59391.1"/>
    <property type="molecule type" value="Genomic_DNA"/>
</dbReference>
<keyword evidence="2" id="KW-0808">Transferase</keyword>
<organism evidence="4 5">
    <name type="scientific">Dankookia rubra</name>
    <dbReference type="NCBI Taxonomy" id="1442381"/>
    <lineage>
        <taxon>Bacteria</taxon>
        <taxon>Pseudomonadati</taxon>
        <taxon>Pseudomonadota</taxon>
        <taxon>Alphaproteobacteria</taxon>
        <taxon>Acetobacterales</taxon>
        <taxon>Roseomonadaceae</taxon>
        <taxon>Dankookia</taxon>
    </lineage>
</organism>
<evidence type="ECO:0000256" key="1">
    <source>
        <dbReference type="ARBA" id="ARBA00009400"/>
    </source>
</evidence>
<dbReference type="GO" id="GO:0005737">
    <property type="term" value="C:cytoplasm"/>
    <property type="evidence" value="ECO:0007669"/>
    <property type="project" value="TreeGrafter"/>
</dbReference>
<reference evidence="4 5" key="1">
    <citation type="journal article" date="2016" name="J. Microbiol.">
        <title>Dankookia rubra gen. nov., sp. nov., an alphaproteobacterium isolated from sediment of a shallow stream.</title>
        <authorList>
            <person name="Kim W.H."/>
            <person name="Kim D.H."/>
            <person name="Kang K."/>
            <person name="Ahn T.Y."/>
        </authorList>
    </citation>
    <scope>NUCLEOTIDE SEQUENCE [LARGE SCALE GENOMIC DNA]</scope>
    <source>
        <strain evidence="4 5">JCM30602</strain>
    </source>
</reference>
<dbReference type="Gene3D" id="3.90.1170.20">
    <property type="entry name" value="Quinolinate phosphoribosyl transferase, N-terminal domain"/>
    <property type="match status" value="1"/>
</dbReference>
<evidence type="ECO:0000313" key="4">
    <source>
        <dbReference type="EMBL" id="TDH59391.1"/>
    </source>
</evidence>
<sequence>MPRPGGARAAAERLFPVAGCGAARRFAAGGAQLEQGADILLAEGPAAAPHLAARTARALLELGSGIAARARRIPLAARQGRPRIAVACGGGPLPGAGDVALKAVMAAGCPPHRFGLSDGNLVLARHRAFLGRQPPREWVARLRAAPPERRIAVEAGSVDEAVLLARSGADRIHLARLAPEQVADAVRAISASDRRPALAAAGGIDEGNAAVYAAAGADVLVTAAPYAAPPIEVTLAMAEG</sequence>